<keyword evidence="2" id="KW-1185">Reference proteome</keyword>
<evidence type="ECO:0000313" key="2">
    <source>
        <dbReference type="Proteomes" id="UP000614350"/>
    </source>
</evidence>
<sequence length="127" mass="14058">MEEKWQKGAGACECAGAASECSVLLFYIKGLCGVVSEKLGRPPEDEEEEEEEEEEEVIVVVVVVVEEVLENVREELRNLREGELEMLSQGQDSPSSGYSSNNAVYQGAPCGQCRELCPAGYVPHFWR</sequence>
<reference evidence="1" key="1">
    <citation type="journal article" date="2020" name="G3 (Bethesda)">
        <title>High-Quality Assemblies for Three Invasive Social Wasps from the &lt;i&gt;Vespula&lt;/i&gt; Genus.</title>
        <authorList>
            <person name="Harrop T.W.R."/>
            <person name="Guhlin J."/>
            <person name="McLaughlin G.M."/>
            <person name="Permina E."/>
            <person name="Stockwell P."/>
            <person name="Gilligan J."/>
            <person name="Le Lec M.F."/>
            <person name="Gruber M.A.M."/>
            <person name="Quinn O."/>
            <person name="Lovegrove M."/>
            <person name="Duncan E.J."/>
            <person name="Remnant E.J."/>
            <person name="Van Eeckhoven J."/>
            <person name="Graham B."/>
            <person name="Knapp R.A."/>
            <person name="Langford K.W."/>
            <person name="Kronenberg Z."/>
            <person name="Press M.O."/>
            <person name="Eacker S.M."/>
            <person name="Wilson-Rankin E.E."/>
            <person name="Purcell J."/>
            <person name="Lester P.J."/>
            <person name="Dearden P.K."/>
        </authorList>
    </citation>
    <scope>NUCLEOTIDE SEQUENCE</scope>
    <source>
        <strain evidence="1">Marl-1</strain>
    </source>
</reference>
<gene>
    <name evidence="1" type="ORF">HZH66_000221</name>
</gene>
<protein>
    <submittedName>
        <fullName evidence="1">Uncharacterized protein</fullName>
    </submittedName>
</protein>
<comment type="caution">
    <text evidence="1">The sequence shown here is derived from an EMBL/GenBank/DDBJ whole genome shotgun (WGS) entry which is preliminary data.</text>
</comment>
<dbReference type="EMBL" id="JACSEA010000001">
    <property type="protein sequence ID" value="KAF7411325.1"/>
    <property type="molecule type" value="Genomic_DNA"/>
</dbReference>
<evidence type="ECO:0000313" key="1">
    <source>
        <dbReference type="EMBL" id="KAF7411325.1"/>
    </source>
</evidence>
<name>A0A834KRT3_VESVU</name>
<dbReference type="Proteomes" id="UP000614350">
    <property type="component" value="Unassembled WGS sequence"/>
</dbReference>
<accession>A0A834KRT3</accession>
<proteinExistence type="predicted"/>
<organism evidence="1 2">
    <name type="scientific">Vespula vulgaris</name>
    <name type="common">Yellow jacket</name>
    <name type="synonym">Wasp</name>
    <dbReference type="NCBI Taxonomy" id="7454"/>
    <lineage>
        <taxon>Eukaryota</taxon>
        <taxon>Metazoa</taxon>
        <taxon>Ecdysozoa</taxon>
        <taxon>Arthropoda</taxon>
        <taxon>Hexapoda</taxon>
        <taxon>Insecta</taxon>
        <taxon>Pterygota</taxon>
        <taxon>Neoptera</taxon>
        <taxon>Endopterygota</taxon>
        <taxon>Hymenoptera</taxon>
        <taxon>Apocrita</taxon>
        <taxon>Aculeata</taxon>
        <taxon>Vespoidea</taxon>
        <taxon>Vespidae</taxon>
        <taxon>Vespinae</taxon>
        <taxon>Vespula</taxon>
    </lineage>
</organism>
<dbReference type="AlphaFoldDB" id="A0A834KRT3"/>